<dbReference type="GeneID" id="28816662"/>
<dbReference type="SUPFAM" id="SSF55729">
    <property type="entry name" value="Acyl-CoA N-acyltransferases (Nat)"/>
    <property type="match status" value="1"/>
</dbReference>
<dbReference type="InParanoid" id="A0A132B5V3"/>
<dbReference type="OrthoDB" id="410198at2759"/>
<dbReference type="RefSeq" id="XP_018062137.1">
    <property type="nucleotide sequence ID" value="XM_018206936.1"/>
</dbReference>
<dbReference type="InterPro" id="IPR016181">
    <property type="entry name" value="Acyl_CoA_acyltransferase"/>
</dbReference>
<accession>A0A132B5V3</accession>
<sequence>MASPPPRPLLLEPATEADIPTLASILVAALFPEPTMAFFFPSWPSTSGMTRFYTARLTAKFHDPDSELLKLTYGDEIVGLGSITLKEGETKEYSKAAPMKGFDPEFAWASGECFRKTEGLMLGRKSYCILPGPTSCSSF</sequence>
<proteinExistence type="predicted"/>
<keyword evidence="2" id="KW-1185">Reference proteome</keyword>
<dbReference type="AlphaFoldDB" id="A0A132B5V3"/>
<organism evidence="1 2">
    <name type="scientific">Mollisia scopiformis</name>
    <name type="common">Conifer needle endophyte fungus</name>
    <name type="synonym">Phialocephala scopiformis</name>
    <dbReference type="NCBI Taxonomy" id="149040"/>
    <lineage>
        <taxon>Eukaryota</taxon>
        <taxon>Fungi</taxon>
        <taxon>Dikarya</taxon>
        <taxon>Ascomycota</taxon>
        <taxon>Pezizomycotina</taxon>
        <taxon>Leotiomycetes</taxon>
        <taxon>Helotiales</taxon>
        <taxon>Mollisiaceae</taxon>
        <taxon>Mollisia</taxon>
    </lineage>
</organism>
<dbReference type="Gene3D" id="3.40.630.30">
    <property type="match status" value="1"/>
</dbReference>
<evidence type="ECO:0000313" key="2">
    <source>
        <dbReference type="Proteomes" id="UP000070700"/>
    </source>
</evidence>
<protein>
    <recommendedName>
        <fullName evidence="3">N-acetyltransferase domain-containing protein</fullName>
    </recommendedName>
</protein>
<evidence type="ECO:0000313" key="1">
    <source>
        <dbReference type="EMBL" id="KUJ07782.1"/>
    </source>
</evidence>
<name>A0A132B5V3_MOLSC</name>
<evidence type="ECO:0008006" key="3">
    <source>
        <dbReference type="Google" id="ProtNLM"/>
    </source>
</evidence>
<dbReference type="EMBL" id="KQ947438">
    <property type="protein sequence ID" value="KUJ07782.1"/>
    <property type="molecule type" value="Genomic_DNA"/>
</dbReference>
<dbReference type="KEGG" id="psco:LY89DRAFT_352727"/>
<reference evidence="1 2" key="1">
    <citation type="submission" date="2015-10" db="EMBL/GenBank/DDBJ databases">
        <title>Full genome of DAOMC 229536 Phialocephala scopiformis, a fungal endophyte of spruce producing the potent anti-insectan compound rugulosin.</title>
        <authorList>
            <consortium name="DOE Joint Genome Institute"/>
            <person name="Walker A.K."/>
            <person name="Frasz S.L."/>
            <person name="Seifert K.A."/>
            <person name="Miller J.D."/>
            <person name="Mondo S.J."/>
            <person name="Labutti K."/>
            <person name="Lipzen A."/>
            <person name="Dockter R."/>
            <person name="Kennedy M."/>
            <person name="Grigoriev I.V."/>
            <person name="Spatafora J.W."/>
        </authorList>
    </citation>
    <scope>NUCLEOTIDE SEQUENCE [LARGE SCALE GENOMIC DNA]</scope>
    <source>
        <strain evidence="1 2">CBS 120377</strain>
    </source>
</reference>
<gene>
    <name evidence="1" type="ORF">LY89DRAFT_352727</name>
</gene>
<dbReference type="Proteomes" id="UP000070700">
    <property type="component" value="Unassembled WGS sequence"/>
</dbReference>